<sequence>MAVNPEIPCPCCQQRVAAPSLEMFVDRYGIPREEIDRALTIPVASASIDHCANKLRRDTRNSWHSLAAKFC</sequence>
<protein>
    <submittedName>
        <fullName evidence="1">Uncharacterized protein</fullName>
    </submittedName>
</protein>
<evidence type="ECO:0000313" key="2">
    <source>
        <dbReference type="Proteomes" id="UP000198795"/>
    </source>
</evidence>
<gene>
    <name evidence="1" type="ORF">SAMN04488061_3648</name>
</gene>
<comment type="caution">
    <text evidence="1">The sequence shown here is derived from an EMBL/GenBank/DDBJ whole genome shotgun (WGS) entry which is preliminary data.</text>
</comment>
<dbReference type="Proteomes" id="UP000198795">
    <property type="component" value="Unassembled WGS sequence"/>
</dbReference>
<name>A0A1H0UIX0_9HYPH</name>
<keyword evidence="2" id="KW-1185">Reference proteome</keyword>
<evidence type="ECO:0000313" key="1">
    <source>
        <dbReference type="EMBL" id="SDP65985.1"/>
    </source>
</evidence>
<proteinExistence type="predicted"/>
<accession>A0A1H0UIX0</accession>
<reference evidence="1 2" key="1">
    <citation type="submission" date="2016-10" db="EMBL/GenBank/DDBJ databases">
        <authorList>
            <person name="Varghese N."/>
            <person name="Submissions S."/>
        </authorList>
    </citation>
    <scope>NUCLEOTIDE SEQUENCE [LARGE SCALE GENOMIC DNA]</scope>
    <source>
        <strain evidence="1 2">CGMCC 1.6497</strain>
    </source>
</reference>
<organism evidence="1 2">
    <name type="scientific">Filomicrobium insigne</name>
    <dbReference type="NCBI Taxonomy" id="418854"/>
    <lineage>
        <taxon>Bacteria</taxon>
        <taxon>Pseudomonadati</taxon>
        <taxon>Pseudomonadota</taxon>
        <taxon>Alphaproteobacteria</taxon>
        <taxon>Hyphomicrobiales</taxon>
        <taxon>Hyphomicrobiaceae</taxon>
        <taxon>Filomicrobium</taxon>
    </lineage>
</organism>
<dbReference type="EMBL" id="FNJC01000007">
    <property type="protein sequence ID" value="SDP65985.1"/>
    <property type="molecule type" value="Genomic_DNA"/>
</dbReference>